<dbReference type="AlphaFoldDB" id="A0A1I2TG07"/>
<keyword evidence="3" id="KW-1185">Reference proteome</keyword>
<dbReference type="CDD" id="cd02440">
    <property type="entry name" value="AdoMet_MTases"/>
    <property type="match status" value="1"/>
</dbReference>
<proteinExistence type="predicted"/>
<keyword evidence="2" id="KW-0489">Methyltransferase</keyword>
<dbReference type="Proteomes" id="UP000199065">
    <property type="component" value="Unassembled WGS sequence"/>
</dbReference>
<reference evidence="2 3" key="1">
    <citation type="submission" date="2016-10" db="EMBL/GenBank/DDBJ databases">
        <authorList>
            <person name="de Groot N.N."/>
        </authorList>
    </citation>
    <scope>NUCLEOTIDE SEQUENCE [LARGE SCALE GENOMIC DNA]</scope>
    <source>
        <strain>J11</strain>
        <strain evidence="3">PG 39</strain>
    </source>
</reference>
<dbReference type="SUPFAM" id="SSF53335">
    <property type="entry name" value="S-adenosyl-L-methionine-dependent methyltransferases"/>
    <property type="match status" value="1"/>
</dbReference>
<dbReference type="Gene3D" id="3.40.50.150">
    <property type="entry name" value="Vaccinia Virus protein VP39"/>
    <property type="match status" value="1"/>
</dbReference>
<dbReference type="STRING" id="185761.SAMN05660282_01402"/>
<dbReference type="OrthoDB" id="3206826at2"/>
<dbReference type="InterPro" id="IPR013216">
    <property type="entry name" value="Methyltransf_11"/>
</dbReference>
<accession>A0A1I2TG07</accession>
<name>A0A1I2TG07_9CORY</name>
<evidence type="ECO:0000259" key="1">
    <source>
        <dbReference type="Pfam" id="PF08241"/>
    </source>
</evidence>
<sequence>MSSFPHTRRAATLARSLRLLFSFPQEQRDPENFYRSLAEDTATQLENLRRDCVGTSLKGSSILDVGGGPGYFADAFNQRGASYTAVEPDASELSAAGLYPPRQIRASGHALPFKDEAFDLSFSSNVVEHVPRPWAMGEEMLRVTRRGGLVVLSYTIWLGPFGGHETGLWPHYLGGEFARKRYERIHGRPPKNIFGHSLFAVSCAEGMHWAKEVATRGQAELELLFPRYHPSWAWWLVNIPVVREFLVSNLVIVLRKL</sequence>
<protein>
    <submittedName>
        <fullName evidence="2">Methyltransferase domain-containing protein</fullName>
    </submittedName>
</protein>
<dbReference type="GO" id="GO:0032259">
    <property type="term" value="P:methylation"/>
    <property type="evidence" value="ECO:0007669"/>
    <property type="project" value="UniProtKB-KW"/>
</dbReference>
<organism evidence="2 3">
    <name type="scientific">Corynebacterium spheniscorum</name>
    <dbReference type="NCBI Taxonomy" id="185761"/>
    <lineage>
        <taxon>Bacteria</taxon>
        <taxon>Bacillati</taxon>
        <taxon>Actinomycetota</taxon>
        <taxon>Actinomycetes</taxon>
        <taxon>Mycobacteriales</taxon>
        <taxon>Corynebacteriaceae</taxon>
        <taxon>Corynebacterium</taxon>
    </lineage>
</organism>
<evidence type="ECO:0000313" key="3">
    <source>
        <dbReference type="Proteomes" id="UP000199065"/>
    </source>
</evidence>
<dbReference type="Pfam" id="PF08241">
    <property type="entry name" value="Methyltransf_11"/>
    <property type="match status" value="1"/>
</dbReference>
<keyword evidence="2" id="KW-0808">Transferase</keyword>
<feature type="domain" description="Methyltransferase type 11" evidence="1">
    <location>
        <begin position="63"/>
        <end position="151"/>
    </location>
</feature>
<dbReference type="EMBL" id="FOPJ01000008">
    <property type="protein sequence ID" value="SFG62277.1"/>
    <property type="molecule type" value="Genomic_DNA"/>
</dbReference>
<dbReference type="RefSeq" id="WP_092285846.1">
    <property type="nucleotide sequence ID" value="NZ_FOPJ01000008.1"/>
</dbReference>
<dbReference type="PANTHER" id="PTHR43591">
    <property type="entry name" value="METHYLTRANSFERASE"/>
    <property type="match status" value="1"/>
</dbReference>
<dbReference type="InterPro" id="IPR029063">
    <property type="entry name" value="SAM-dependent_MTases_sf"/>
</dbReference>
<evidence type="ECO:0000313" key="2">
    <source>
        <dbReference type="EMBL" id="SFG62277.1"/>
    </source>
</evidence>
<gene>
    <name evidence="2" type="ORF">SAMN05660282_01402</name>
</gene>
<dbReference type="GO" id="GO:0008757">
    <property type="term" value="F:S-adenosylmethionine-dependent methyltransferase activity"/>
    <property type="evidence" value="ECO:0007669"/>
    <property type="project" value="InterPro"/>
</dbReference>